<name>A0A1S8YNY9_9GAMM</name>
<evidence type="ECO:0000313" key="3">
    <source>
        <dbReference type="EMBL" id="OON40588.1"/>
    </source>
</evidence>
<evidence type="ECO:0000256" key="1">
    <source>
        <dbReference type="ARBA" id="ARBA00006845"/>
    </source>
</evidence>
<keyword evidence="4" id="KW-1185">Reference proteome</keyword>
<reference evidence="3 4" key="1">
    <citation type="submission" date="2016-12" db="EMBL/GenBank/DDBJ databases">
        <title>Izhakiella australiana sp. nov. of genus Izhakiella isolated from Australian desert.</title>
        <authorList>
            <person name="Ji M."/>
        </authorList>
    </citation>
    <scope>NUCLEOTIDE SEQUENCE [LARGE SCALE GENOMIC DNA]</scope>
    <source>
        <strain evidence="3 4">D4N98</strain>
    </source>
</reference>
<dbReference type="AlphaFoldDB" id="A0A1S8YNY9"/>
<gene>
    <name evidence="3" type="ORF">BTJ39_07970</name>
</gene>
<comment type="caution">
    <text evidence="3">The sequence shown here is derived from an EMBL/GenBank/DDBJ whole genome shotgun (WGS) entry which is preliminary data.</text>
</comment>
<sequence>MQHLSLDFRHIAGMADFYRQFAALLALDGGFGANLDALWDAITAEIALPLHLTLRHLQQHADPQQFNALIDVLRDAEKETAGAFRLLIE</sequence>
<dbReference type="SUPFAM" id="SSF52038">
    <property type="entry name" value="Barstar-related"/>
    <property type="match status" value="1"/>
</dbReference>
<protein>
    <submittedName>
        <fullName evidence="3">Ribonuclease inhibitor</fullName>
    </submittedName>
</protein>
<comment type="similarity">
    <text evidence="1">Belongs to the barstar family.</text>
</comment>
<dbReference type="Pfam" id="PF01337">
    <property type="entry name" value="Barstar"/>
    <property type="match status" value="1"/>
</dbReference>
<dbReference type="EMBL" id="MRUL01000004">
    <property type="protein sequence ID" value="OON40588.1"/>
    <property type="molecule type" value="Genomic_DNA"/>
</dbReference>
<evidence type="ECO:0000259" key="2">
    <source>
        <dbReference type="Pfam" id="PF01337"/>
    </source>
</evidence>
<accession>A0A1S8YNY9</accession>
<dbReference type="Gene3D" id="3.30.370.10">
    <property type="entry name" value="Barstar-like"/>
    <property type="match status" value="1"/>
</dbReference>
<proteinExistence type="inferred from homology"/>
<dbReference type="InterPro" id="IPR000468">
    <property type="entry name" value="Barstar"/>
</dbReference>
<organism evidence="3 4">
    <name type="scientific">Izhakiella australiensis</name>
    <dbReference type="NCBI Taxonomy" id="1926881"/>
    <lineage>
        <taxon>Bacteria</taxon>
        <taxon>Pseudomonadati</taxon>
        <taxon>Pseudomonadota</taxon>
        <taxon>Gammaproteobacteria</taxon>
        <taxon>Enterobacterales</taxon>
        <taxon>Erwiniaceae</taxon>
        <taxon>Izhakiella</taxon>
    </lineage>
</organism>
<dbReference type="STRING" id="1926881.BTJ39_07970"/>
<evidence type="ECO:0000313" key="4">
    <source>
        <dbReference type="Proteomes" id="UP000190667"/>
    </source>
</evidence>
<dbReference type="Proteomes" id="UP000190667">
    <property type="component" value="Unassembled WGS sequence"/>
</dbReference>
<dbReference type="InterPro" id="IPR035905">
    <property type="entry name" value="Barstar-like_sf"/>
</dbReference>
<feature type="domain" description="Barstar (barnase inhibitor)" evidence="2">
    <location>
        <begin position="1"/>
        <end position="82"/>
    </location>
</feature>